<dbReference type="RefSeq" id="WP_014141404.1">
    <property type="nucleotide sequence ID" value="NC_016111.1"/>
</dbReference>
<name>F8JT60_STREN</name>
<accession>F8JT60</accession>
<protein>
    <submittedName>
        <fullName evidence="1">Uncharacterized protein</fullName>
    </submittedName>
</protein>
<dbReference type="HOGENOM" id="CLU_1626084_0_0_11"/>
<dbReference type="Proteomes" id="UP000007842">
    <property type="component" value="Chromosome"/>
</dbReference>
<gene>
    <name evidence="1" type="ordered locus">SCATT_06360</name>
</gene>
<sequence length="163" mass="17668">MAVPDRQPTATSPSTPLNLDVYALAQDFDAALADVVRRHGGTENVPTDRTALAVYAADLAARDRKAADDLDVEELVGALRAAMLIGEADGILGRIACPKCLCWSLLPVRCGGRWRAACQNVRCAYDSDPRYSDDDAQGPGRSGPRTWSLYAIARHHVRRRHAA</sequence>
<evidence type="ECO:0000313" key="2">
    <source>
        <dbReference type="Proteomes" id="UP000007842"/>
    </source>
</evidence>
<organism evidence="1 2">
    <name type="scientific">Streptantibioticus cattleyicolor (strain ATCC 35852 / DSM 46488 / JCM 4925 / NBRC 14057 / NRRL 8057)</name>
    <name type="common">Streptomyces cattleya</name>
    <dbReference type="NCBI Taxonomy" id="1003195"/>
    <lineage>
        <taxon>Bacteria</taxon>
        <taxon>Bacillati</taxon>
        <taxon>Actinomycetota</taxon>
        <taxon>Actinomycetes</taxon>
        <taxon>Kitasatosporales</taxon>
        <taxon>Streptomycetaceae</taxon>
        <taxon>Streptantibioticus</taxon>
    </lineage>
</organism>
<dbReference type="AlphaFoldDB" id="F8JT60"/>
<dbReference type="EMBL" id="CP003219">
    <property type="protein sequence ID" value="AEW93007.1"/>
    <property type="molecule type" value="Genomic_DNA"/>
</dbReference>
<reference evidence="2" key="1">
    <citation type="submission" date="2011-12" db="EMBL/GenBank/DDBJ databases">
        <title>Complete genome sequence of Streptomyces cattleya strain DSM 46488.</title>
        <authorList>
            <person name="Ou H.-Y."/>
            <person name="Li P."/>
            <person name="Zhao C."/>
            <person name="O'Hagan D."/>
            <person name="Deng Z."/>
        </authorList>
    </citation>
    <scope>NUCLEOTIDE SEQUENCE [LARGE SCALE GENOMIC DNA]</scope>
    <source>
        <strain evidence="2">ATCC 35852 / DSM 46488 / JCM 4925 / NBRC 14057 / NRRL 8057</strain>
    </source>
</reference>
<evidence type="ECO:0000313" key="1">
    <source>
        <dbReference type="EMBL" id="AEW93007.1"/>
    </source>
</evidence>
<dbReference type="OrthoDB" id="4247576at2"/>
<dbReference type="KEGG" id="sct:SCAT_0628"/>
<accession>G8WTC4</accession>
<keyword evidence="2" id="KW-1185">Reference proteome</keyword>
<dbReference type="KEGG" id="scy:SCATT_06360"/>
<proteinExistence type="predicted"/>